<evidence type="ECO:0000259" key="2">
    <source>
        <dbReference type="Pfam" id="PF20700"/>
    </source>
</evidence>
<dbReference type="VEuPathDB" id="VectorBase:HLOH_056732"/>
<gene>
    <name evidence="3" type="ORF">HPB48_019879</name>
</gene>
<dbReference type="InterPro" id="IPR049012">
    <property type="entry name" value="Mutator_transp_dom"/>
</dbReference>
<dbReference type="EMBL" id="JABSTR010000004">
    <property type="protein sequence ID" value="KAH9368050.1"/>
    <property type="molecule type" value="Genomic_DNA"/>
</dbReference>
<protein>
    <recommendedName>
        <fullName evidence="2">Mutator-like transposase domain-containing protein</fullName>
    </recommendedName>
</protein>
<organism evidence="3 4">
    <name type="scientific">Haemaphysalis longicornis</name>
    <name type="common">Bush tick</name>
    <dbReference type="NCBI Taxonomy" id="44386"/>
    <lineage>
        <taxon>Eukaryota</taxon>
        <taxon>Metazoa</taxon>
        <taxon>Ecdysozoa</taxon>
        <taxon>Arthropoda</taxon>
        <taxon>Chelicerata</taxon>
        <taxon>Arachnida</taxon>
        <taxon>Acari</taxon>
        <taxon>Parasitiformes</taxon>
        <taxon>Ixodida</taxon>
        <taxon>Ixodoidea</taxon>
        <taxon>Ixodidae</taxon>
        <taxon>Haemaphysalinae</taxon>
        <taxon>Haemaphysalis</taxon>
    </lineage>
</organism>
<evidence type="ECO:0000256" key="1">
    <source>
        <dbReference type="SAM" id="MobiDB-lite"/>
    </source>
</evidence>
<proteinExistence type="predicted"/>
<dbReference type="Pfam" id="PF20700">
    <property type="entry name" value="Mutator"/>
    <property type="match status" value="1"/>
</dbReference>
<reference evidence="3 4" key="1">
    <citation type="journal article" date="2020" name="Cell">
        <title>Large-Scale Comparative Analyses of Tick Genomes Elucidate Their Genetic Diversity and Vector Capacities.</title>
        <authorList>
            <consortium name="Tick Genome and Microbiome Consortium (TIGMIC)"/>
            <person name="Jia N."/>
            <person name="Wang J."/>
            <person name="Shi W."/>
            <person name="Du L."/>
            <person name="Sun Y."/>
            <person name="Zhan W."/>
            <person name="Jiang J.F."/>
            <person name="Wang Q."/>
            <person name="Zhang B."/>
            <person name="Ji P."/>
            <person name="Bell-Sakyi L."/>
            <person name="Cui X.M."/>
            <person name="Yuan T.T."/>
            <person name="Jiang B.G."/>
            <person name="Yang W.F."/>
            <person name="Lam T.T."/>
            <person name="Chang Q.C."/>
            <person name="Ding S.J."/>
            <person name="Wang X.J."/>
            <person name="Zhu J.G."/>
            <person name="Ruan X.D."/>
            <person name="Zhao L."/>
            <person name="Wei J.T."/>
            <person name="Ye R.Z."/>
            <person name="Que T.C."/>
            <person name="Du C.H."/>
            <person name="Zhou Y.H."/>
            <person name="Cheng J.X."/>
            <person name="Dai P.F."/>
            <person name="Guo W.B."/>
            <person name="Han X.H."/>
            <person name="Huang E.J."/>
            <person name="Li L.F."/>
            <person name="Wei W."/>
            <person name="Gao Y.C."/>
            <person name="Liu J.Z."/>
            <person name="Shao H.Z."/>
            <person name="Wang X."/>
            <person name="Wang C.C."/>
            <person name="Yang T.C."/>
            <person name="Huo Q.B."/>
            <person name="Li W."/>
            <person name="Chen H.Y."/>
            <person name="Chen S.E."/>
            <person name="Zhou L.G."/>
            <person name="Ni X.B."/>
            <person name="Tian J.H."/>
            <person name="Sheng Y."/>
            <person name="Liu T."/>
            <person name="Pan Y.S."/>
            <person name="Xia L.Y."/>
            <person name="Li J."/>
            <person name="Zhao F."/>
            <person name="Cao W.C."/>
        </authorList>
    </citation>
    <scope>NUCLEOTIDE SEQUENCE [LARGE SCALE GENOMIC DNA]</scope>
    <source>
        <strain evidence="3">HaeL-2018</strain>
    </source>
</reference>
<evidence type="ECO:0000313" key="4">
    <source>
        <dbReference type="Proteomes" id="UP000821853"/>
    </source>
</evidence>
<comment type="caution">
    <text evidence="3">The sequence shown here is derived from an EMBL/GenBank/DDBJ whole genome shotgun (WGS) entry which is preliminary data.</text>
</comment>
<dbReference type="Proteomes" id="UP000821853">
    <property type="component" value="Chromosome 2"/>
</dbReference>
<feature type="region of interest" description="Disordered" evidence="1">
    <location>
        <begin position="95"/>
        <end position="121"/>
    </location>
</feature>
<keyword evidence="4" id="KW-1185">Reference proteome</keyword>
<feature type="domain" description="Mutator-like transposase" evidence="2">
    <location>
        <begin position="136"/>
        <end position="489"/>
    </location>
</feature>
<dbReference type="PANTHER" id="PTHR33309">
    <property type="entry name" value="KERATIN, ULTRA HIGH-SULFUR MATRIX PROTEIN-LIKE"/>
    <property type="match status" value="1"/>
</dbReference>
<evidence type="ECO:0000313" key="3">
    <source>
        <dbReference type="EMBL" id="KAH9368050.1"/>
    </source>
</evidence>
<accession>A0A9J6FXT1</accession>
<name>A0A9J6FXT1_HAELO</name>
<dbReference type="OMA" id="CARKHAS"/>
<dbReference type="PANTHER" id="PTHR33309:SF3">
    <property type="entry name" value="CCHC-TYPE DOMAIN-CONTAINING PROTEIN"/>
    <property type="match status" value="1"/>
</dbReference>
<dbReference type="OrthoDB" id="6506224at2759"/>
<feature type="compositionally biased region" description="Polar residues" evidence="1">
    <location>
        <begin position="96"/>
        <end position="114"/>
    </location>
</feature>
<dbReference type="AlphaFoldDB" id="A0A9J6FXT1"/>
<feature type="region of interest" description="Disordered" evidence="1">
    <location>
        <begin position="51"/>
        <end position="71"/>
    </location>
</feature>
<sequence>MPKAQLKFATGHKFGKKAKRLLYNFHKSPAVAEESAGPDALPVPSCAEATADDVGLTAPPVSGNASESGRMRRDTVMLQPEDLLQREVVAREQLKALSSTPATERKSNLFTSADDTPPGPPDKSSFVIASLDCVNVLLSAVKCSACGDSVTFRTGERAYGLSVKMVIACATCGDVASEWSSPRVNSDKKVNPFIGNVLAARAMQATGNRQTALNDVFATMNISHRGLHTKTWQGYVKEKLAPAATRAADNVMAESAHSVRKLYDDLQLDNPGNICVTYDGSWMTRGHSSYIGVGVVIELFTGLVLDFVVLSNFCAGCERGPKVGDPAYQAWKDNHVCQKNTEKKAGEMEVEAGLILFERSLQRHKLRYTTILSDGDSRTYLALVGAKVYGYIPIKKEDCVNHVKKRMGTTLRNLLAKGTGSASERLGGKGRLTGDLVTKLSSYYGWALKSHSGDVRAMHKAVMATYHHITSNDTVSNHSLCPPGLDSWCRQNAAKAKGEPTPKHRYNVPPHVCEALLPVYERLSDEKLLQRCLQGKTQNSNESLHSMIWALAPKEKHASLFTVQAAVAEAVLKFNAGNERASASILKQLDLNPGLASTKRTAEKTAVEDPPLHASTSQLTACSELSRSATPVPPVKQYMCLVATDSIPV</sequence>